<dbReference type="InterPro" id="IPR028191">
    <property type="entry name" value="WASH-4_N"/>
</dbReference>
<name>A0A4Y7KHA4_PAPSO</name>
<feature type="domain" description="J" evidence="2">
    <location>
        <begin position="287"/>
        <end position="372"/>
    </location>
</feature>
<accession>A0A4Y7KHA4</accession>
<dbReference type="InterPro" id="IPR001623">
    <property type="entry name" value="DnaJ_domain"/>
</dbReference>
<dbReference type="PANTHER" id="PTHR31409">
    <property type="entry name" value="WASH COMPLEX SUBUNIT 4"/>
    <property type="match status" value="1"/>
</dbReference>
<dbReference type="PROSITE" id="PS50076">
    <property type="entry name" value="DNAJ_2"/>
    <property type="match status" value="1"/>
</dbReference>
<evidence type="ECO:0000256" key="1">
    <source>
        <dbReference type="SAM" id="MobiDB-lite"/>
    </source>
</evidence>
<keyword evidence="4" id="KW-1185">Reference proteome</keyword>
<dbReference type="GO" id="GO:0007032">
    <property type="term" value="P:endosome organization"/>
    <property type="evidence" value="ECO:0007669"/>
    <property type="project" value="TreeGrafter"/>
</dbReference>
<dbReference type="GO" id="GO:0005768">
    <property type="term" value="C:endosome"/>
    <property type="evidence" value="ECO:0007669"/>
    <property type="project" value="TreeGrafter"/>
</dbReference>
<dbReference type="AlphaFoldDB" id="A0A4Y7KHA4"/>
<evidence type="ECO:0000313" key="3">
    <source>
        <dbReference type="EMBL" id="RZC72236.1"/>
    </source>
</evidence>
<gene>
    <name evidence="3" type="ORF">C5167_035616</name>
</gene>
<dbReference type="EMBL" id="CM010721">
    <property type="protein sequence ID" value="RZC72236.1"/>
    <property type="molecule type" value="Genomic_DNA"/>
</dbReference>
<dbReference type="SUPFAM" id="SSF46565">
    <property type="entry name" value="Chaperone J-domain"/>
    <property type="match status" value="1"/>
</dbReference>
<dbReference type="GO" id="GO:0071203">
    <property type="term" value="C:WASH complex"/>
    <property type="evidence" value="ECO:0007669"/>
    <property type="project" value="InterPro"/>
</dbReference>
<evidence type="ECO:0000313" key="4">
    <source>
        <dbReference type="Proteomes" id="UP000316621"/>
    </source>
</evidence>
<dbReference type="InterPro" id="IPR027307">
    <property type="entry name" value="WASH7"/>
</dbReference>
<dbReference type="InterPro" id="IPR036869">
    <property type="entry name" value="J_dom_sf"/>
</dbReference>
<dbReference type="GO" id="GO:0016197">
    <property type="term" value="P:endosomal transport"/>
    <property type="evidence" value="ECO:0007669"/>
    <property type="project" value="TreeGrafter"/>
</dbReference>
<organism evidence="3 4">
    <name type="scientific">Papaver somniferum</name>
    <name type="common">Opium poppy</name>
    <dbReference type="NCBI Taxonomy" id="3469"/>
    <lineage>
        <taxon>Eukaryota</taxon>
        <taxon>Viridiplantae</taxon>
        <taxon>Streptophyta</taxon>
        <taxon>Embryophyta</taxon>
        <taxon>Tracheophyta</taxon>
        <taxon>Spermatophyta</taxon>
        <taxon>Magnoliopsida</taxon>
        <taxon>Ranunculales</taxon>
        <taxon>Papaveraceae</taxon>
        <taxon>Papaveroideae</taxon>
        <taxon>Papaver</taxon>
    </lineage>
</organism>
<dbReference type="PRINTS" id="PR00625">
    <property type="entry name" value="JDOMAIN"/>
</dbReference>
<reference evidence="3 4" key="1">
    <citation type="journal article" date="2018" name="Science">
        <title>The opium poppy genome and morphinan production.</title>
        <authorList>
            <person name="Guo L."/>
            <person name="Winzer T."/>
            <person name="Yang X."/>
            <person name="Li Y."/>
            <person name="Ning Z."/>
            <person name="He Z."/>
            <person name="Teodor R."/>
            <person name="Lu Y."/>
            <person name="Bowser T.A."/>
            <person name="Graham I.A."/>
            <person name="Ye K."/>
        </authorList>
    </citation>
    <scope>NUCLEOTIDE SEQUENCE [LARGE SCALE GENOMIC DNA]</scope>
    <source>
        <strain evidence="4">cv. HN1</strain>
        <tissue evidence="3">Leaves</tissue>
    </source>
</reference>
<dbReference type="Gramene" id="RZC72236">
    <property type="protein sequence ID" value="RZC72236"/>
    <property type="gene ID" value="C5167_035616"/>
</dbReference>
<evidence type="ECO:0000259" key="2">
    <source>
        <dbReference type="PROSITE" id="PS50076"/>
    </source>
</evidence>
<proteinExistence type="predicted"/>
<dbReference type="Gene3D" id="1.10.287.110">
    <property type="entry name" value="DnaJ domain"/>
    <property type="match status" value="1"/>
</dbReference>
<feature type="region of interest" description="Disordered" evidence="1">
    <location>
        <begin position="318"/>
        <end position="355"/>
    </location>
</feature>
<dbReference type="Proteomes" id="UP000316621">
    <property type="component" value="Chromosome 7"/>
</dbReference>
<protein>
    <recommendedName>
        <fullName evidence="2">J domain-containing protein</fullName>
    </recommendedName>
</protein>
<sequence length="437" mass="49064">MKSVELEEQQEKLRTIVDDCRLQSSILLNLAKDTYRSPSTFHACPIRVFAEPLEHSSFSPLLELGIAAISKFLAGLSYGCSEISRPSQYARRNINRQLSLFGHGSNPPEMPLEGELQKAFGHVISLFVELSDITRRMSALMCNLLQQLDFIYSLQDMNSPPCKSFKNITLVTSFTSLGDGLAMVLILDEVLANIDHRKNYLSRFYKQVAELIGSCAALLQLRTPSDAEHAISRKAALREMIRNYGRAVKDLPRLISVLEKQAHDKYNQSSSGTSLHRGRGQKAVPFDMYLISGVEASATASDIKKAYRKAARSLYDLEETRNSRKQRKQHNLRMPSSSTDVHNYPFERSGSSRRQRQEVLGKAYQVLSDPVRRLIIGMEKSPVAVFALLFGSELFEDYVGHVAVASMASSDLAGEKDTAEKVQDRTKAKVLEWDYTC</sequence>
<dbReference type="STRING" id="3469.A0A4Y7KHA4"/>
<dbReference type="SMART" id="SM00271">
    <property type="entry name" value="DnaJ"/>
    <property type="match status" value="1"/>
</dbReference>
<dbReference type="PANTHER" id="PTHR31409:SF0">
    <property type="entry name" value="WASH COMPLEX SUBUNIT 4"/>
    <property type="match status" value="1"/>
</dbReference>
<dbReference type="Pfam" id="PF14745">
    <property type="entry name" value="WASH-4_N"/>
    <property type="match status" value="1"/>
</dbReference>